<keyword evidence="4" id="KW-1003">Cell membrane</keyword>
<keyword evidence="7" id="KW-0406">Ion transport</keyword>
<feature type="transmembrane region" description="Helical" evidence="9">
    <location>
        <begin position="234"/>
        <end position="256"/>
    </location>
</feature>
<dbReference type="STRING" id="1007099.SAMN05216287_0650"/>
<feature type="transmembrane region" description="Helical" evidence="9">
    <location>
        <begin position="351"/>
        <end position="371"/>
    </location>
</feature>
<name>A0A1H2SI38_9PSED</name>
<dbReference type="InterPro" id="IPR006153">
    <property type="entry name" value="Cation/H_exchanger_TM"/>
</dbReference>
<keyword evidence="12" id="KW-1185">Reference proteome</keyword>
<evidence type="ECO:0000256" key="6">
    <source>
        <dbReference type="ARBA" id="ARBA00022989"/>
    </source>
</evidence>
<evidence type="ECO:0000256" key="8">
    <source>
        <dbReference type="ARBA" id="ARBA00023136"/>
    </source>
</evidence>
<keyword evidence="6 9" id="KW-1133">Transmembrane helix</keyword>
<feature type="transmembrane region" description="Helical" evidence="9">
    <location>
        <begin position="417"/>
        <end position="437"/>
    </location>
</feature>
<evidence type="ECO:0000313" key="12">
    <source>
        <dbReference type="Proteomes" id="UP000243778"/>
    </source>
</evidence>
<keyword evidence="8 9" id="KW-0472">Membrane</keyword>
<comment type="subcellular location">
    <subcellularLocation>
        <location evidence="1">Cell membrane</location>
        <topology evidence="1">Multi-pass membrane protein</topology>
    </subcellularLocation>
</comment>
<evidence type="ECO:0000256" key="1">
    <source>
        <dbReference type="ARBA" id="ARBA00004651"/>
    </source>
</evidence>
<feature type="transmembrane region" description="Helical" evidence="9">
    <location>
        <begin position="383"/>
        <end position="405"/>
    </location>
</feature>
<dbReference type="Gene3D" id="1.20.1530.20">
    <property type="match status" value="1"/>
</dbReference>
<dbReference type="PANTHER" id="PTHR32507">
    <property type="entry name" value="NA(+)/H(+) ANTIPORTER 1"/>
    <property type="match status" value="1"/>
</dbReference>
<dbReference type="GO" id="GO:1902600">
    <property type="term" value="P:proton transmembrane transport"/>
    <property type="evidence" value="ECO:0007669"/>
    <property type="project" value="InterPro"/>
</dbReference>
<dbReference type="RefSeq" id="WP_090224559.1">
    <property type="nucleotide sequence ID" value="NZ_FNNU01000001.1"/>
</dbReference>
<proteinExistence type="predicted"/>
<feature type="transmembrane region" description="Helical" evidence="9">
    <location>
        <begin position="88"/>
        <end position="110"/>
    </location>
</feature>
<feature type="transmembrane region" description="Helical" evidence="9">
    <location>
        <begin position="194"/>
        <end position="214"/>
    </location>
</feature>
<feature type="transmembrane region" description="Helical" evidence="9">
    <location>
        <begin position="32"/>
        <end position="52"/>
    </location>
</feature>
<dbReference type="InterPro" id="IPR038770">
    <property type="entry name" value="Na+/solute_symporter_sf"/>
</dbReference>
<dbReference type="Proteomes" id="UP000243778">
    <property type="component" value="Unassembled WGS sequence"/>
</dbReference>
<dbReference type="GO" id="GO:0015297">
    <property type="term" value="F:antiporter activity"/>
    <property type="evidence" value="ECO:0007669"/>
    <property type="project" value="UniProtKB-KW"/>
</dbReference>
<evidence type="ECO:0000256" key="3">
    <source>
        <dbReference type="ARBA" id="ARBA00022449"/>
    </source>
</evidence>
<feature type="transmembrane region" description="Helical" evidence="9">
    <location>
        <begin position="165"/>
        <end position="187"/>
    </location>
</feature>
<reference evidence="12" key="1">
    <citation type="submission" date="2016-10" db="EMBL/GenBank/DDBJ databases">
        <authorList>
            <person name="Varghese N."/>
            <person name="Submissions S."/>
        </authorList>
    </citation>
    <scope>NUCLEOTIDE SEQUENCE [LARGE SCALE GENOMIC DNA]</scope>
    <source>
        <strain evidence="12">NRRL B-59562</strain>
    </source>
</reference>
<dbReference type="AlphaFoldDB" id="A0A1H2SI38"/>
<dbReference type="GO" id="GO:0005886">
    <property type="term" value="C:plasma membrane"/>
    <property type="evidence" value="ECO:0007669"/>
    <property type="project" value="UniProtKB-SubCell"/>
</dbReference>
<feature type="transmembrane region" description="Helical" evidence="9">
    <location>
        <begin position="117"/>
        <end position="137"/>
    </location>
</feature>
<feature type="domain" description="Cation/H+ exchanger transmembrane" evidence="10">
    <location>
        <begin position="16"/>
        <end position="271"/>
    </location>
</feature>
<dbReference type="Pfam" id="PF00999">
    <property type="entry name" value="Na_H_Exchanger"/>
    <property type="match status" value="2"/>
</dbReference>
<evidence type="ECO:0000256" key="7">
    <source>
        <dbReference type="ARBA" id="ARBA00023065"/>
    </source>
</evidence>
<protein>
    <submittedName>
        <fullName evidence="11">Sodium/proton antiporter, CPA1 family</fullName>
    </submittedName>
</protein>
<organism evidence="11 12">
    <name type="scientific">Pseudomonas kuykendallii</name>
    <dbReference type="NCBI Taxonomy" id="1007099"/>
    <lineage>
        <taxon>Bacteria</taxon>
        <taxon>Pseudomonadati</taxon>
        <taxon>Pseudomonadota</taxon>
        <taxon>Gammaproteobacteria</taxon>
        <taxon>Pseudomonadales</taxon>
        <taxon>Pseudomonadaceae</taxon>
        <taxon>Pseudomonas</taxon>
    </lineage>
</organism>
<evidence type="ECO:0000256" key="2">
    <source>
        <dbReference type="ARBA" id="ARBA00022448"/>
    </source>
</evidence>
<evidence type="ECO:0000256" key="5">
    <source>
        <dbReference type="ARBA" id="ARBA00022692"/>
    </source>
</evidence>
<accession>A0A1H2SI38</accession>
<feature type="domain" description="Cation/H+ exchanger transmembrane" evidence="10">
    <location>
        <begin position="337"/>
        <end position="438"/>
    </location>
</feature>
<dbReference type="PANTHER" id="PTHR32507:SF8">
    <property type="entry name" value="CNH1P"/>
    <property type="match status" value="1"/>
</dbReference>
<evidence type="ECO:0000313" key="11">
    <source>
        <dbReference type="EMBL" id="SDW30729.1"/>
    </source>
</evidence>
<dbReference type="OrthoDB" id="9810860at2"/>
<sequence>MNFTQWMAVLGLLLLALALASAFLRWLPVTTSILYLAFGVVIGQFGIGLWHADFDQISVWLEHLAEVAVLVSLFASGIKLRLPFRDPAWLSAYLLVGPVMLLCIGGVALLGHYGFGLSWGVAVLIGAILAPTDPVLASLVQVNHASDCDRVRYGLTGEAGFNDGVAFPFVVFGLLLIEYGGGSWAWVDDWFWQRLLWAVPAGLASGFVLGKLVGRLAIYLRARHAETGISPNDFLALALIALSYVIAESIGAWGFLATFAAGVGLRHAEISSSGYAAEPAEHITRKVLPRLAGEIPQKLDVDGMRIDEPKIAAGVLMSDILSFGNLLERSLEVLLVTILGVVLTAHWDWRAVPLGLALFAVIRPLSVWLVFPRSLVTRPQRRLLGWFGIRGIGSLYYLCYALNHHLQESARVDVTDLTLSVVALSILVHGLTTQPLLSRYEKRYAAQIPCAQPDKG</sequence>
<keyword evidence="5 9" id="KW-0812">Transmembrane</keyword>
<keyword evidence="3" id="KW-0050">Antiport</keyword>
<evidence type="ECO:0000259" key="10">
    <source>
        <dbReference type="Pfam" id="PF00999"/>
    </source>
</evidence>
<gene>
    <name evidence="11" type="ORF">SAMN05216287_0650</name>
</gene>
<evidence type="ECO:0000256" key="4">
    <source>
        <dbReference type="ARBA" id="ARBA00022475"/>
    </source>
</evidence>
<evidence type="ECO:0000256" key="9">
    <source>
        <dbReference type="SAM" id="Phobius"/>
    </source>
</evidence>
<dbReference type="EMBL" id="FNNU01000001">
    <property type="protein sequence ID" value="SDW30729.1"/>
    <property type="molecule type" value="Genomic_DNA"/>
</dbReference>
<feature type="transmembrane region" description="Helical" evidence="9">
    <location>
        <begin position="64"/>
        <end position="82"/>
    </location>
</feature>
<keyword evidence="2" id="KW-0813">Transport</keyword>